<dbReference type="SFLD" id="SFLDG01129">
    <property type="entry name" value="C1.5:_HAD__Beta-PGM__Phosphata"/>
    <property type="match status" value="1"/>
</dbReference>
<dbReference type="InterPro" id="IPR050155">
    <property type="entry name" value="HAD-like_hydrolase_sf"/>
</dbReference>
<dbReference type="SUPFAM" id="SSF56784">
    <property type="entry name" value="HAD-like"/>
    <property type="match status" value="1"/>
</dbReference>
<organism evidence="1 2">
    <name type="scientific">Candidatus Pullilachnospira stercoravium</name>
    <dbReference type="NCBI Taxonomy" id="2840913"/>
    <lineage>
        <taxon>Bacteria</taxon>
        <taxon>Bacillati</taxon>
        <taxon>Bacillota</taxon>
        <taxon>Clostridia</taxon>
        <taxon>Lachnospirales</taxon>
        <taxon>Lachnospiraceae</taxon>
        <taxon>Lachnospiraceae incertae sedis</taxon>
        <taxon>Candidatus Pullilachnospira</taxon>
    </lineage>
</organism>
<reference evidence="1" key="1">
    <citation type="submission" date="2020-10" db="EMBL/GenBank/DDBJ databases">
        <authorList>
            <person name="Gilroy R."/>
        </authorList>
    </citation>
    <scope>NUCLEOTIDE SEQUENCE</scope>
    <source>
        <strain evidence="1">ChiBcec2-4451</strain>
    </source>
</reference>
<dbReference type="Proteomes" id="UP000886723">
    <property type="component" value="Unassembled WGS sequence"/>
</dbReference>
<dbReference type="InterPro" id="IPR023198">
    <property type="entry name" value="PGP-like_dom2"/>
</dbReference>
<sequence length="213" mass="24427">MNWRGMEIDGAIFDMDGTLIDSMGVWRNLPELYARGKGLTPDPRVDDTIWDQGMLNGAGYLKRIYGIDEAPETMVQEMFDLVVRFYQEQVREREGIRQILEELTAGGVRMCIASATDEWMGKHAMERTGLDRYFDRYFCCREVGEGKETDRIYQTARAYLGTDVERTVIFEDALYAARTVSAAGFKLVGIRDAWEPGQKELSSLADLYLDWEN</sequence>
<dbReference type="InterPro" id="IPR036412">
    <property type="entry name" value="HAD-like_sf"/>
</dbReference>
<dbReference type="GO" id="GO:0005829">
    <property type="term" value="C:cytosol"/>
    <property type="evidence" value="ECO:0007669"/>
    <property type="project" value="TreeGrafter"/>
</dbReference>
<dbReference type="AlphaFoldDB" id="A0A9D1NU80"/>
<comment type="caution">
    <text evidence="1">The sequence shown here is derived from an EMBL/GenBank/DDBJ whole genome shotgun (WGS) entry which is preliminary data.</text>
</comment>
<protein>
    <submittedName>
        <fullName evidence="1">HAD family phosphatase</fullName>
    </submittedName>
</protein>
<dbReference type="PANTHER" id="PTHR43434">
    <property type="entry name" value="PHOSPHOGLYCOLATE PHOSPHATASE"/>
    <property type="match status" value="1"/>
</dbReference>
<dbReference type="InterPro" id="IPR006439">
    <property type="entry name" value="HAD-SF_hydro_IA"/>
</dbReference>
<dbReference type="Pfam" id="PF00702">
    <property type="entry name" value="Hydrolase"/>
    <property type="match status" value="1"/>
</dbReference>
<dbReference type="SFLD" id="SFLDS00003">
    <property type="entry name" value="Haloacid_Dehalogenase"/>
    <property type="match status" value="1"/>
</dbReference>
<dbReference type="NCBIfam" id="TIGR01509">
    <property type="entry name" value="HAD-SF-IA-v3"/>
    <property type="match status" value="1"/>
</dbReference>
<accession>A0A9D1NU80</accession>
<gene>
    <name evidence="1" type="ORF">IAA63_05485</name>
</gene>
<dbReference type="PANTHER" id="PTHR43434:SF3">
    <property type="entry name" value="GMP_IMP NUCLEOTIDASE YRFG"/>
    <property type="match status" value="1"/>
</dbReference>
<evidence type="ECO:0000313" key="1">
    <source>
        <dbReference type="EMBL" id="HIV12578.1"/>
    </source>
</evidence>
<dbReference type="GO" id="GO:0006281">
    <property type="term" value="P:DNA repair"/>
    <property type="evidence" value="ECO:0007669"/>
    <property type="project" value="TreeGrafter"/>
</dbReference>
<name>A0A9D1NU80_9FIRM</name>
<evidence type="ECO:0000313" key="2">
    <source>
        <dbReference type="Proteomes" id="UP000886723"/>
    </source>
</evidence>
<reference evidence="1" key="2">
    <citation type="journal article" date="2021" name="PeerJ">
        <title>Extensive microbial diversity within the chicken gut microbiome revealed by metagenomics and culture.</title>
        <authorList>
            <person name="Gilroy R."/>
            <person name="Ravi A."/>
            <person name="Getino M."/>
            <person name="Pursley I."/>
            <person name="Horton D.L."/>
            <person name="Alikhan N.F."/>
            <person name="Baker D."/>
            <person name="Gharbi K."/>
            <person name="Hall N."/>
            <person name="Watson M."/>
            <person name="Adriaenssens E.M."/>
            <person name="Foster-Nyarko E."/>
            <person name="Jarju S."/>
            <person name="Secka A."/>
            <person name="Antonio M."/>
            <person name="Oren A."/>
            <person name="Chaudhuri R.R."/>
            <person name="La Ragione R."/>
            <person name="Hildebrand F."/>
            <person name="Pallen M.J."/>
        </authorList>
    </citation>
    <scope>NUCLEOTIDE SEQUENCE</scope>
    <source>
        <strain evidence="1">ChiBcec2-4451</strain>
    </source>
</reference>
<dbReference type="InterPro" id="IPR023214">
    <property type="entry name" value="HAD_sf"/>
</dbReference>
<dbReference type="Gene3D" id="3.40.50.1000">
    <property type="entry name" value="HAD superfamily/HAD-like"/>
    <property type="match status" value="1"/>
</dbReference>
<proteinExistence type="predicted"/>
<dbReference type="CDD" id="cd07505">
    <property type="entry name" value="HAD_BPGM-like"/>
    <property type="match status" value="1"/>
</dbReference>
<dbReference type="Gene3D" id="1.10.150.240">
    <property type="entry name" value="Putative phosphatase, domain 2"/>
    <property type="match status" value="1"/>
</dbReference>
<dbReference type="GO" id="GO:0008967">
    <property type="term" value="F:phosphoglycolate phosphatase activity"/>
    <property type="evidence" value="ECO:0007669"/>
    <property type="project" value="TreeGrafter"/>
</dbReference>
<dbReference type="EMBL" id="DVON01000117">
    <property type="protein sequence ID" value="HIV12578.1"/>
    <property type="molecule type" value="Genomic_DNA"/>
</dbReference>